<keyword evidence="2" id="KW-1185">Reference proteome</keyword>
<dbReference type="Proteomes" id="UP000834106">
    <property type="component" value="Chromosome 5"/>
</dbReference>
<protein>
    <submittedName>
        <fullName evidence="1">Uncharacterized protein</fullName>
    </submittedName>
</protein>
<accession>A0AAD2DQR0</accession>
<proteinExistence type="predicted"/>
<evidence type="ECO:0000313" key="1">
    <source>
        <dbReference type="EMBL" id="CAI9761038.1"/>
    </source>
</evidence>
<dbReference type="AlphaFoldDB" id="A0AAD2DQR0"/>
<name>A0AAD2DQR0_9LAMI</name>
<reference evidence="1" key="1">
    <citation type="submission" date="2023-05" db="EMBL/GenBank/DDBJ databases">
        <authorList>
            <person name="Huff M."/>
        </authorList>
    </citation>
    <scope>NUCLEOTIDE SEQUENCE</scope>
</reference>
<organism evidence="1 2">
    <name type="scientific">Fraxinus pennsylvanica</name>
    <dbReference type="NCBI Taxonomy" id="56036"/>
    <lineage>
        <taxon>Eukaryota</taxon>
        <taxon>Viridiplantae</taxon>
        <taxon>Streptophyta</taxon>
        <taxon>Embryophyta</taxon>
        <taxon>Tracheophyta</taxon>
        <taxon>Spermatophyta</taxon>
        <taxon>Magnoliopsida</taxon>
        <taxon>eudicotyledons</taxon>
        <taxon>Gunneridae</taxon>
        <taxon>Pentapetalae</taxon>
        <taxon>asterids</taxon>
        <taxon>lamiids</taxon>
        <taxon>Lamiales</taxon>
        <taxon>Oleaceae</taxon>
        <taxon>Oleeae</taxon>
        <taxon>Fraxinus</taxon>
    </lineage>
</organism>
<evidence type="ECO:0000313" key="2">
    <source>
        <dbReference type="Proteomes" id="UP000834106"/>
    </source>
</evidence>
<sequence length="153" mass="16370">MILSTAFSDISVETKSGSTCLPTNSTQQSHISNTIPVPDSGIYISNYIDHGQRSTGRATVLTGDGGKDKRWRWKGVGNLEVDRRWKCLLQRLGDVGLEGEVKMNKAGERERGSYIGLDSKIDGDKVGGVGIISMEAADLSGNEDDIVGLVGGE</sequence>
<dbReference type="EMBL" id="OU503040">
    <property type="protein sequence ID" value="CAI9761038.1"/>
    <property type="molecule type" value="Genomic_DNA"/>
</dbReference>
<gene>
    <name evidence="1" type="ORF">FPE_LOCUS8468</name>
</gene>